<protein>
    <submittedName>
        <fullName evidence="1">Glycoside hydrolase family 99-like domain-containing protein</fullName>
    </submittedName>
</protein>
<evidence type="ECO:0000313" key="1">
    <source>
        <dbReference type="EMBL" id="MFD0912124.1"/>
    </source>
</evidence>
<dbReference type="InterPro" id="IPR032719">
    <property type="entry name" value="WbsX"/>
</dbReference>
<gene>
    <name evidence="1" type="ORF">ACFQ1Z_01065</name>
</gene>
<proteinExistence type="predicted"/>
<sequence>MPNRLLSLAYYLPQFHEIEENNRWWGAGFTEWQQLNSAKTYYDWQQIQKPDTPFGDYNLLDPAVFEWQQSIAQAHGIDGFLVFDYWFGQGKKLLEKPMQMVLEQQLDFKYAFCWANHTWFNKRENITLQLQQYLGAEDYRAYFQQLLPHFQSANYIKVDAKPVFSIFSPRDIPDLEVFIQTFEQCAVQHGFPGIYWLADNTEPHQPWKKHFDGYNKSGTIFKWRKRDNWWSYIREKLARTFHCQQLGPFVYSYQGLVIDNDPLTQDPHQIPIVFTGWDTTPRHLRRGTILKGFDPQSFALHLDNIYLQLSQRRQHLQTQVVIIKSWNEWAEGNVIEPDTLWGSELLNQYSNFSKRFEK</sequence>
<keyword evidence="2" id="KW-1185">Reference proteome</keyword>
<organism evidence="1 2">
    <name type="scientific">Methylophilus luteus</name>
    <dbReference type="NCBI Taxonomy" id="640108"/>
    <lineage>
        <taxon>Bacteria</taxon>
        <taxon>Pseudomonadati</taxon>
        <taxon>Pseudomonadota</taxon>
        <taxon>Betaproteobacteria</taxon>
        <taxon>Nitrosomonadales</taxon>
        <taxon>Methylophilaceae</taxon>
        <taxon>Methylophilus</taxon>
    </lineage>
</organism>
<dbReference type="PANTHER" id="PTHR41244:SF1">
    <property type="entry name" value="GLYCOSYLTRANSFERASE"/>
    <property type="match status" value="1"/>
</dbReference>
<evidence type="ECO:0000313" key="2">
    <source>
        <dbReference type="Proteomes" id="UP001597128"/>
    </source>
</evidence>
<dbReference type="RefSeq" id="WP_379054767.1">
    <property type="nucleotide sequence ID" value="NZ_JBHTKB010000001.1"/>
</dbReference>
<comment type="caution">
    <text evidence="1">The sequence shown here is derived from an EMBL/GenBank/DDBJ whole genome shotgun (WGS) entry which is preliminary data.</text>
</comment>
<dbReference type="Gene3D" id="3.20.20.80">
    <property type="entry name" value="Glycosidases"/>
    <property type="match status" value="1"/>
</dbReference>
<name>A0ABW3F2T8_9PROT</name>
<dbReference type="PANTHER" id="PTHR41244">
    <property type="entry name" value="RHAMNAN SYNTHESIS F"/>
    <property type="match status" value="1"/>
</dbReference>
<dbReference type="EMBL" id="JBHTKB010000001">
    <property type="protein sequence ID" value="MFD0912124.1"/>
    <property type="molecule type" value="Genomic_DNA"/>
</dbReference>
<dbReference type="Pfam" id="PF14307">
    <property type="entry name" value="Glyco_tran_WbsX"/>
    <property type="match status" value="1"/>
</dbReference>
<dbReference type="CDD" id="cd11579">
    <property type="entry name" value="Glyco_tran_WbsX"/>
    <property type="match status" value="1"/>
</dbReference>
<accession>A0ABW3F2T8</accession>
<dbReference type="Proteomes" id="UP001597128">
    <property type="component" value="Unassembled WGS sequence"/>
</dbReference>
<reference evidence="2" key="1">
    <citation type="journal article" date="2019" name="Int. J. Syst. Evol. Microbiol.">
        <title>The Global Catalogue of Microorganisms (GCM) 10K type strain sequencing project: providing services to taxonomists for standard genome sequencing and annotation.</title>
        <authorList>
            <consortium name="The Broad Institute Genomics Platform"/>
            <consortium name="The Broad Institute Genome Sequencing Center for Infectious Disease"/>
            <person name="Wu L."/>
            <person name="Ma J."/>
        </authorList>
    </citation>
    <scope>NUCLEOTIDE SEQUENCE [LARGE SCALE GENOMIC DNA]</scope>
    <source>
        <strain evidence="2">CCUG 58412</strain>
    </source>
</reference>